<dbReference type="EC" id="3.5.2.9" evidence="1"/>
<gene>
    <name evidence="1" type="primary">pxpA</name>
    <name evidence="2" type="ORF">SAMN05192568_100911</name>
</gene>
<dbReference type="AlphaFoldDB" id="A0A1I4JXQ0"/>
<dbReference type="PANTHER" id="PTHR30292:SF0">
    <property type="entry name" value="5-OXOPROLINASE SUBUNIT A"/>
    <property type="match status" value="1"/>
</dbReference>
<dbReference type="CDD" id="cd10787">
    <property type="entry name" value="LamB_YcsF_like"/>
    <property type="match status" value="1"/>
</dbReference>
<comment type="catalytic activity">
    <reaction evidence="1">
        <text>5-oxo-L-proline + ATP + 2 H2O = L-glutamate + ADP + phosphate + H(+)</text>
        <dbReference type="Rhea" id="RHEA:10348"/>
        <dbReference type="ChEBI" id="CHEBI:15377"/>
        <dbReference type="ChEBI" id="CHEBI:15378"/>
        <dbReference type="ChEBI" id="CHEBI:29985"/>
        <dbReference type="ChEBI" id="CHEBI:30616"/>
        <dbReference type="ChEBI" id="CHEBI:43474"/>
        <dbReference type="ChEBI" id="CHEBI:58402"/>
        <dbReference type="ChEBI" id="CHEBI:456216"/>
        <dbReference type="EC" id="3.5.2.9"/>
    </reaction>
</comment>
<keyword evidence="1" id="KW-0547">Nucleotide-binding</keyword>
<dbReference type="InterPro" id="IPR005501">
    <property type="entry name" value="LamB/YcsF/PxpA-like"/>
</dbReference>
<dbReference type="HAMAP" id="MF_00691">
    <property type="entry name" value="PxpA"/>
    <property type="match status" value="1"/>
</dbReference>
<dbReference type="Proteomes" id="UP000199048">
    <property type="component" value="Unassembled WGS sequence"/>
</dbReference>
<dbReference type="NCBIfam" id="NF003816">
    <property type="entry name" value="PRK05406.1-5"/>
    <property type="match status" value="1"/>
</dbReference>
<reference evidence="3" key="1">
    <citation type="submission" date="2016-10" db="EMBL/GenBank/DDBJ databases">
        <authorList>
            <person name="Varghese N."/>
            <person name="Submissions S."/>
        </authorList>
    </citation>
    <scope>NUCLEOTIDE SEQUENCE [LARGE SCALE GENOMIC DNA]</scope>
    <source>
        <strain evidence="3">BL36</strain>
    </source>
</reference>
<comment type="function">
    <text evidence="1">Catalyzes the cleavage of 5-oxoproline to form L-glutamate coupled to the hydrolysis of ATP to ADP and inorganic phosphate.</text>
</comment>
<dbReference type="OrthoDB" id="9773478at2"/>
<dbReference type="EMBL" id="FOTK01000009">
    <property type="protein sequence ID" value="SFL70886.1"/>
    <property type="molecule type" value="Genomic_DNA"/>
</dbReference>
<dbReference type="SUPFAM" id="SSF88713">
    <property type="entry name" value="Glycoside hydrolase/deacetylase"/>
    <property type="match status" value="1"/>
</dbReference>
<keyword evidence="3" id="KW-1185">Reference proteome</keyword>
<comment type="similarity">
    <text evidence="1">Belongs to the LamB/PxpA family.</text>
</comment>
<dbReference type="STRING" id="582667.SAMN05192568_100911"/>
<dbReference type="GO" id="GO:0005975">
    <property type="term" value="P:carbohydrate metabolic process"/>
    <property type="evidence" value="ECO:0007669"/>
    <property type="project" value="InterPro"/>
</dbReference>
<dbReference type="Gene3D" id="3.20.20.370">
    <property type="entry name" value="Glycoside hydrolase/deacetylase"/>
    <property type="match status" value="1"/>
</dbReference>
<dbReference type="RefSeq" id="WP_092039983.1">
    <property type="nucleotide sequence ID" value="NZ_FOTK01000009.1"/>
</dbReference>
<dbReference type="PANTHER" id="PTHR30292">
    <property type="entry name" value="UNCHARACTERIZED PROTEIN YBGL-RELATED"/>
    <property type="match status" value="1"/>
</dbReference>
<organism evidence="2 3">
    <name type="scientific">Methylobacterium pseudosasicola</name>
    <dbReference type="NCBI Taxonomy" id="582667"/>
    <lineage>
        <taxon>Bacteria</taxon>
        <taxon>Pseudomonadati</taxon>
        <taxon>Pseudomonadota</taxon>
        <taxon>Alphaproteobacteria</taxon>
        <taxon>Hyphomicrobiales</taxon>
        <taxon>Methylobacteriaceae</taxon>
        <taxon>Methylobacterium</taxon>
    </lineage>
</organism>
<evidence type="ECO:0000313" key="2">
    <source>
        <dbReference type="EMBL" id="SFL70886.1"/>
    </source>
</evidence>
<dbReference type="GO" id="GO:0017168">
    <property type="term" value="F:5-oxoprolinase (ATP-hydrolyzing) activity"/>
    <property type="evidence" value="ECO:0007669"/>
    <property type="project" value="UniProtKB-UniRule"/>
</dbReference>
<sequence length="261" mass="27318">MIVDLNCDMGEGFGVYRLGDDAGMLAIATSANIACGFHAGDPLVMHETLTLAARAGVQAGAHPGFLDLWGFGRRPIHGERPADVEKAVLYQVGALLALAQDAGCPVRHVKTHGALGNIANADADLALAVARAIRTLDRDLIFVVMPGLETERAGERLGLPLAREIYADRAYADTGNLISRKLPGAVLHDPVDAAGRVARMLEDRAILCLSGRRIPARIDSLCVHGDTPGAVAMAAQVRADLAARGIAIRPMAQVIGTSIGA</sequence>
<dbReference type="NCBIfam" id="NF003814">
    <property type="entry name" value="PRK05406.1-3"/>
    <property type="match status" value="1"/>
</dbReference>
<evidence type="ECO:0000256" key="1">
    <source>
        <dbReference type="HAMAP-Rule" id="MF_00691"/>
    </source>
</evidence>
<keyword evidence="1" id="KW-0067">ATP-binding</keyword>
<protein>
    <recommendedName>
        <fullName evidence="1">5-oxoprolinase subunit A</fullName>
        <shortName evidence="1">5-OPase subunit A</shortName>
        <ecNumber evidence="1">3.5.2.9</ecNumber>
    </recommendedName>
    <alternativeName>
        <fullName evidence="1">5-oxoprolinase (ATP-hydrolyzing) subunit A</fullName>
    </alternativeName>
</protein>
<name>A0A1I4JXQ0_9HYPH</name>
<evidence type="ECO:0000313" key="3">
    <source>
        <dbReference type="Proteomes" id="UP000199048"/>
    </source>
</evidence>
<dbReference type="Pfam" id="PF03746">
    <property type="entry name" value="LamB_YcsF"/>
    <property type="match status" value="1"/>
</dbReference>
<dbReference type="GO" id="GO:0005524">
    <property type="term" value="F:ATP binding"/>
    <property type="evidence" value="ECO:0007669"/>
    <property type="project" value="UniProtKB-UniRule"/>
</dbReference>
<dbReference type="InterPro" id="IPR011330">
    <property type="entry name" value="Glyco_hydro/deAcase_b/a-brl"/>
</dbReference>
<comment type="subunit">
    <text evidence="1">Forms a complex composed of PxpA, PxpB and PxpC.</text>
</comment>
<accession>A0A1I4JXQ0</accession>
<proteinExistence type="inferred from homology"/>
<keyword evidence="1" id="KW-0378">Hydrolase</keyword>